<accession>A0ABM8VYC4</accession>
<protein>
    <submittedName>
        <fullName evidence="3">31055_t:CDS:1</fullName>
    </submittedName>
</protein>
<evidence type="ECO:0000256" key="2">
    <source>
        <dbReference type="SAM" id="MobiDB-lite"/>
    </source>
</evidence>
<dbReference type="EMBL" id="CAJVQB010000248">
    <property type="protein sequence ID" value="CAG8477745.1"/>
    <property type="molecule type" value="Genomic_DNA"/>
</dbReference>
<feature type="region of interest" description="Disordered" evidence="2">
    <location>
        <begin position="208"/>
        <end position="304"/>
    </location>
</feature>
<keyword evidence="4" id="KW-1185">Reference proteome</keyword>
<name>A0ABM8VYC4_GIGMA</name>
<feature type="compositionally biased region" description="Polar residues" evidence="2">
    <location>
        <begin position="228"/>
        <end position="248"/>
    </location>
</feature>
<organism evidence="3 4">
    <name type="scientific">Gigaspora margarita</name>
    <dbReference type="NCBI Taxonomy" id="4874"/>
    <lineage>
        <taxon>Eukaryota</taxon>
        <taxon>Fungi</taxon>
        <taxon>Fungi incertae sedis</taxon>
        <taxon>Mucoromycota</taxon>
        <taxon>Glomeromycotina</taxon>
        <taxon>Glomeromycetes</taxon>
        <taxon>Diversisporales</taxon>
        <taxon>Gigasporaceae</taxon>
        <taxon>Gigaspora</taxon>
    </lineage>
</organism>
<proteinExistence type="predicted"/>
<evidence type="ECO:0000313" key="3">
    <source>
        <dbReference type="EMBL" id="CAG8477745.1"/>
    </source>
</evidence>
<evidence type="ECO:0000256" key="1">
    <source>
        <dbReference type="SAM" id="Coils"/>
    </source>
</evidence>
<keyword evidence="1" id="KW-0175">Coiled coil</keyword>
<reference evidence="3 4" key="1">
    <citation type="submission" date="2021-06" db="EMBL/GenBank/DDBJ databases">
        <authorList>
            <person name="Kallberg Y."/>
            <person name="Tangrot J."/>
            <person name="Rosling A."/>
        </authorList>
    </citation>
    <scope>NUCLEOTIDE SEQUENCE [LARGE SCALE GENOMIC DNA]</scope>
    <source>
        <strain evidence="3 4">120-4 pot B 10/14</strain>
    </source>
</reference>
<feature type="coiled-coil region" evidence="1">
    <location>
        <begin position="77"/>
        <end position="105"/>
    </location>
</feature>
<comment type="caution">
    <text evidence="3">The sequence shown here is derived from an EMBL/GenBank/DDBJ whole genome shotgun (WGS) entry which is preliminary data.</text>
</comment>
<evidence type="ECO:0000313" key="4">
    <source>
        <dbReference type="Proteomes" id="UP000789901"/>
    </source>
</evidence>
<dbReference type="Proteomes" id="UP000789901">
    <property type="component" value="Unassembled WGS sequence"/>
</dbReference>
<feature type="compositionally biased region" description="Basic residues" evidence="2">
    <location>
        <begin position="259"/>
        <end position="282"/>
    </location>
</feature>
<gene>
    <name evidence="3" type="ORF">GMARGA_LOCUS1083</name>
</gene>
<sequence>MVEKEIIDISIKLFWNVNDLSATFIGPLEFTTVLNHGCTTIKDLDEPDTILLNGNSYKKIADSDIHDLISPINNVFLEEVQTNYVEHAEKNHENEEELMHDDLQEPLDAFPDQSNEQDNQIKNYLFNTQILQENEELILDNSISLQEPLDSQNNQENEELMLDQSNDQIDSQDNQHTYDGVANVPSKYPIILILNVNVELLNLKLQQSPSQIDDSEDEIDDNSESSKVNEQSFEIQEGNNHQEQSDNSLPPEKNSKSLRVNKRKSKKRKRKGSLNISHKKKEKTQIQHAFSSETDSDKDDSTSSDTAIEELQIRSTTNEIEKNKAHLLKDNFEIVQGIQFIVYVDKLFSKNRSIEDLLITNFNHLFDNINEINLFLQPLPSYSTNMESLDTYFKEWKVQYNQLKCTKTEVKEKMLKLLYELRGAYLTLLIILSKEYE</sequence>
<feature type="compositionally biased region" description="Acidic residues" evidence="2">
    <location>
        <begin position="213"/>
        <end position="223"/>
    </location>
</feature>